<evidence type="ECO:0000256" key="1">
    <source>
        <dbReference type="ARBA" id="ARBA00004651"/>
    </source>
</evidence>
<evidence type="ECO:0000259" key="8">
    <source>
        <dbReference type="PROSITE" id="PS50928"/>
    </source>
</evidence>
<evidence type="ECO:0000256" key="5">
    <source>
        <dbReference type="ARBA" id="ARBA00022989"/>
    </source>
</evidence>
<dbReference type="InterPro" id="IPR000515">
    <property type="entry name" value="MetI-like"/>
</dbReference>
<feature type="transmembrane region" description="Helical" evidence="7">
    <location>
        <begin position="169"/>
        <end position="192"/>
    </location>
</feature>
<organism evidence="9 10">
    <name type="scientific">Shimia isoporae</name>
    <dbReference type="NCBI Taxonomy" id="647720"/>
    <lineage>
        <taxon>Bacteria</taxon>
        <taxon>Pseudomonadati</taxon>
        <taxon>Pseudomonadota</taxon>
        <taxon>Alphaproteobacteria</taxon>
        <taxon>Rhodobacterales</taxon>
        <taxon>Roseobacteraceae</taxon>
    </lineage>
</organism>
<dbReference type="EMBL" id="SMGR01000001">
    <property type="protein sequence ID" value="TCL08275.1"/>
    <property type="molecule type" value="Genomic_DNA"/>
</dbReference>
<dbReference type="PANTHER" id="PTHR30043">
    <property type="entry name" value="PHOSPHONATES TRANSPORT SYSTEM PERMEASE PROTEIN"/>
    <property type="match status" value="1"/>
</dbReference>
<gene>
    <name evidence="9" type="ORF">BXY66_0310</name>
</gene>
<evidence type="ECO:0000256" key="2">
    <source>
        <dbReference type="ARBA" id="ARBA00022448"/>
    </source>
</evidence>
<keyword evidence="2 7" id="KW-0813">Transport</keyword>
<feature type="transmembrane region" description="Helical" evidence="7">
    <location>
        <begin position="116"/>
        <end position="140"/>
    </location>
</feature>
<keyword evidence="4 7" id="KW-0812">Transmembrane</keyword>
<dbReference type="GO" id="GO:0005886">
    <property type="term" value="C:plasma membrane"/>
    <property type="evidence" value="ECO:0007669"/>
    <property type="project" value="UniProtKB-SubCell"/>
</dbReference>
<feature type="domain" description="ABC transmembrane type-1" evidence="8">
    <location>
        <begin position="117"/>
        <end position="300"/>
    </location>
</feature>
<keyword evidence="6 7" id="KW-0472">Membrane</keyword>
<keyword evidence="3" id="KW-1003">Cell membrane</keyword>
<comment type="similarity">
    <text evidence="7">Belongs to the binding-protein-dependent transport system permease family.</text>
</comment>
<reference evidence="9 10" key="1">
    <citation type="submission" date="2019-03" db="EMBL/GenBank/DDBJ databases">
        <title>Genomic Encyclopedia of Archaeal and Bacterial Type Strains, Phase II (KMG-II): from individual species to whole genera.</title>
        <authorList>
            <person name="Goeker M."/>
        </authorList>
    </citation>
    <scope>NUCLEOTIDE SEQUENCE [LARGE SCALE GENOMIC DNA]</scope>
    <source>
        <strain evidence="9 10">DSM 26433</strain>
    </source>
</reference>
<dbReference type="Gene3D" id="1.10.3720.10">
    <property type="entry name" value="MetI-like"/>
    <property type="match status" value="1"/>
</dbReference>
<evidence type="ECO:0000313" key="10">
    <source>
        <dbReference type="Proteomes" id="UP000295673"/>
    </source>
</evidence>
<sequence>MPGHADMTALADSPISTPILQFEQDYADLRRRTRITWLVGSAVFLALFTFSAWLGDFFKVTQITLPDGSRDWRWIIPAGIPRLGEFIAKTIPDLHWATFGADFAEWFWRWKVWAKLLVETILIAFMATVFGVIGGFLLSFPAARNLAPNKWVMWICRRYLEIARTVPDLVWALIFVFCFSVGPMAGVLAIGLHATGALGKLYSEVNENIDMRPLEGVKAAGGTWFDQIRYGAVPQVLPNIISYTLLRFEINVRSSSIIGYVGAGGLGQEIREALSLQEYTDLSALFLIIFVTVMVIDFASEKLRHRVIGLEKGPST</sequence>
<feature type="transmembrane region" description="Helical" evidence="7">
    <location>
        <begin position="35"/>
        <end position="55"/>
    </location>
</feature>
<evidence type="ECO:0000256" key="6">
    <source>
        <dbReference type="ARBA" id="ARBA00023136"/>
    </source>
</evidence>
<proteinExistence type="inferred from homology"/>
<dbReference type="SUPFAM" id="SSF161098">
    <property type="entry name" value="MetI-like"/>
    <property type="match status" value="1"/>
</dbReference>
<dbReference type="AlphaFoldDB" id="A0A4R1NJS5"/>
<dbReference type="InterPro" id="IPR035906">
    <property type="entry name" value="MetI-like_sf"/>
</dbReference>
<dbReference type="PANTHER" id="PTHR30043:SF1">
    <property type="entry name" value="ABC TRANSPORT SYSTEM PERMEASE PROTEIN P69"/>
    <property type="match status" value="1"/>
</dbReference>
<dbReference type="Pfam" id="PF00528">
    <property type="entry name" value="BPD_transp_1"/>
    <property type="match status" value="1"/>
</dbReference>
<accession>A0A4R1NJS5</accession>
<protein>
    <submittedName>
        <fullName evidence="9">Phosphonate transport system permease protein</fullName>
    </submittedName>
</protein>
<evidence type="ECO:0000256" key="4">
    <source>
        <dbReference type="ARBA" id="ARBA00022692"/>
    </source>
</evidence>
<name>A0A4R1NJS5_9RHOB</name>
<dbReference type="Proteomes" id="UP000295673">
    <property type="component" value="Unassembled WGS sequence"/>
</dbReference>
<keyword evidence="10" id="KW-1185">Reference proteome</keyword>
<comment type="caution">
    <text evidence="9">The sequence shown here is derived from an EMBL/GenBank/DDBJ whole genome shotgun (WGS) entry which is preliminary data.</text>
</comment>
<dbReference type="PROSITE" id="PS50928">
    <property type="entry name" value="ABC_TM1"/>
    <property type="match status" value="1"/>
</dbReference>
<dbReference type="GO" id="GO:0015416">
    <property type="term" value="F:ABC-type phosphonate transporter activity"/>
    <property type="evidence" value="ECO:0007669"/>
    <property type="project" value="InterPro"/>
</dbReference>
<evidence type="ECO:0000313" key="9">
    <source>
        <dbReference type="EMBL" id="TCL08275.1"/>
    </source>
</evidence>
<evidence type="ECO:0000256" key="3">
    <source>
        <dbReference type="ARBA" id="ARBA00022475"/>
    </source>
</evidence>
<dbReference type="NCBIfam" id="TIGR01097">
    <property type="entry name" value="PhnE"/>
    <property type="match status" value="1"/>
</dbReference>
<keyword evidence="5 7" id="KW-1133">Transmembrane helix</keyword>
<evidence type="ECO:0000256" key="7">
    <source>
        <dbReference type="RuleBase" id="RU363032"/>
    </source>
</evidence>
<dbReference type="InterPro" id="IPR005769">
    <property type="entry name" value="PhnE/PtxC"/>
</dbReference>
<comment type="subcellular location">
    <subcellularLocation>
        <location evidence="1 7">Cell membrane</location>
        <topology evidence="1 7">Multi-pass membrane protein</topology>
    </subcellularLocation>
</comment>
<feature type="transmembrane region" description="Helical" evidence="7">
    <location>
        <begin position="282"/>
        <end position="300"/>
    </location>
</feature>